<evidence type="ECO:0000259" key="1">
    <source>
        <dbReference type="Pfam" id="PF13472"/>
    </source>
</evidence>
<comment type="caution">
    <text evidence="2">The sequence shown here is derived from an EMBL/GenBank/DDBJ whole genome shotgun (WGS) entry which is preliminary data.</text>
</comment>
<dbReference type="InterPro" id="IPR036514">
    <property type="entry name" value="SGNH_hydro_sf"/>
</dbReference>
<dbReference type="Proteomes" id="UP000590811">
    <property type="component" value="Unassembled WGS sequence"/>
</dbReference>
<dbReference type="InterPro" id="IPR053140">
    <property type="entry name" value="GDSL_Rv0518-like"/>
</dbReference>
<proteinExistence type="predicted"/>
<dbReference type="SUPFAM" id="SSF52266">
    <property type="entry name" value="SGNH hydrolase"/>
    <property type="match status" value="1"/>
</dbReference>
<dbReference type="RefSeq" id="WP_221185889.1">
    <property type="nucleotide sequence ID" value="NZ_JACHVT010000001.1"/>
</dbReference>
<evidence type="ECO:0000313" key="3">
    <source>
        <dbReference type="Proteomes" id="UP000590811"/>
    </source>
</evidence>
<dbReference type="PANTHER" id="PTHR43784:SF2">
    <property type="entry name" value="GDSL-LIKE LIPASE_ACYLHYDROLASE, PUTATIVE (AFU_ORTHOLOGUE AFUA_2G00820)-RELATED"/>
    <property type="match status" value="1"/>
</dbReference>
<dbReference type="Pfam" id="PF13472">
    <property type="entry name" value="Lipase_GDSL_2"/>
    <property type="match status" value="1"/>
</dbReference>
<organism evidence="2 3">
    <name type="scientific">Terracoccus luteus</name>
    <dbReference type="NCBI Taxonomy" id="53356"/>
    <lineage>
        <taxon>Bacteria</taxon>
        <taxon>Bacillati</taxon>
        <taxon>Actinomycetota</taxon>
        <taxon>Actinomycetes</taxon>
        <taxon>Micrococcales</taxon>
        <taxon>Intrasporangiaceae</taxon>
        <taxon>Terracoccus</taxon>
    </lineage>
</organism>
<accession>A0A839PWX6</accession>
<dbReference type="PANTHER" id="PTHR43784">
    <property type="entry name" value="GDSL-LIKE LIPASE/ACYLHYDROLASE, PUTATIVE (AFU_ORTHOLOGUE AFUA_2G00820)-RELATED"/>
    <property type="match status" value="1"/>
</dbReference>
<dbReference type="PROSITE" id="PS51318">
    <property type="entry name" value="TAT"/>
    <property type="match status" value="1"/>
</dbReference>
<dbReference type="EMBL" id="JACHVT010000001">
    <property type="protein sequence ID" value="MBB2984901.1"/>
    <property type="molecule type" value="Genomic_DNA"/>
</dbReference>
<feature type="domain" description="SGNH hydrolase-type esterase" evidence="1">
    <location>
        <begin position="258"/>
        <end position="445"/>
    </location>
</feature>
<protein>
    <submittedName>
        <fullName evidence="2">Lysophospholipase L1-like esterase</fullName>
    </submittedName>
</protein>
<sequence length="456" mass="46745">MTDRRTAPPDSPDAPCPTVHAAAAAPDGLHRHRRRALAAGAAAALLATGLTGLVGGSAGAAQPAAAAAPGTPASALAADPDSPAWVGSWATAVYEAGTQEPAASGFEKQTLRQVTHLSIGGDQVRVRLTNAFGTQDLVVGTTSVAGHARAGGAATAGAPTRLTFNGKESVTIPPGAEAVSDPLAMTVLDDSDLVISTYLPQATGPATYRSSGWSTSYAADGDATRATGASRYEAIGASFYFLDGVDVYTRSSGAVVTFGDSITEGCCSASFVDQNVRYPDFLADRLTAQPQALKMGVLNAGISGNRLLADGAGANAMARFERDVLGQTGVRSVILLEGINDIGVTGGSLDPSQLIGVYRQFITRAHDAGLTVVGATLTPYKGAGYYSAAGERDRQAVNAWIRTSGEFDAVVDFDRVIRDPQDAARMLPVYDPGDHLHPNAAGYAAMGAAVRLAVLR</sequence>
<dbReference type="CDD" id="cd01830">
    <property type="entry name" value="XynE_like"/>
    <property type="match status" value="1"/>
</dbReference>
<dbReference type="InterPro" id="IPR006311">
    <property type="entry name" value="TAT_signal"/>
</dbReference>
<name>A0A839PWX6_9MICO</name>
<gene>
    <name evidence="2" type="ORF">FHW14_000041</name>
</gene>
<dbReference type="InterPro" id="IPR013830">
    <property type="entry name" value="SGNH_hydro"/>
</dbReference>
<evidence type="ECO:0000313" key="2">
    <source>
        <dbReference type="EMBL" id="MBB2984901.1"/>
    </source>
</evidence>
<dbReference type="AlphaFoldDB" id="A0A839PWX6"/>
<dbReference type="Gene3D" id="3.40.50.1110">
    <property type="entry name" value="SGNH hydrolase"/>
    <property type="match status" value="1"/>
</dbReference>
<reference evidence="2 3" key="1">
    <citation type="submission" date="2020-08" db="EMBL/GenBank/DDBJ databases">
        <title>Genomic Encyclopedia of Type Strains, Phase IV (KMG-V): Genome sequencing to study the core and pangenomes of soil and plant-associated prokaryotes.</title>
        <authorList>
            <person name="Whitman W."/>
        </authorList>
    </citation>
    <scope>NUCLEOTIDE SEQUENCE [LARGE SCALE GENOMIC DNA]</scope>
    <source>
        <strain evidence="2 3">B3ACCR2</strain>
    </source>
</reference>